<evidence type="ECO:0008006" key="3">
    <source>
        <dbReference type="Google" id="ProtNLM"/>
    </source>
</evidence>
<proteinExistence type="predicted"/>
<dbReference type="RefSeq" id="XP_043016379.1">
    <property type="nucleotide sequence ID" value="XM_043147665.1"/>
</dbReference>
<dbReference type="EMBL" id="CM032181">
    <property type="protein sequence ID" value="KAG7099909.1"/>
    <property type="molecule type" value="Genomic_DNA"/>
</dbReference>
<dbReference type="OrthoDB" id="2960898at2759"/>
<dbReference type="AlphaFoldDB" id="A0A9P7V3Z2"/>
<dbReference type="Gene3D" id="3.80.10.10">
    <property type="entry name" value="Ribonuclease Inhibitor"/>
    <property type="match status" value="1"/>
</dbReference>
<evidence type="ECO:0000313" key="1">
    <source>
        <dbReference type="EMBL" id="KAG7099909.1"/>
    </source>
</evidence>
<dbReference type="SUPFAM" id="SSF52047">
    <property type="entry name" value="RNI-like"/>
    <property type="match status" value="1"/>
</dbReference>
<dbReference type="KEGG" id="more:E1B28_001707"/>
<dbReference type="Proteomes" id="UP001049176">
    <property type="component" value="Chromosome 1"/>
</dbReference>
<sequence length="435" mass="49653">MSAPINQRTIPLEIIEHIVDQFGDSLLDLKTCSLVCRDWLPRARHHLFRSISLPVEENNLTLISTSPSPHRIVDTESILDILHSSPHLIAHIQKLTLDFRYSLRLVCSSEPWLVELARMMNHLRRLVLFMFPIYNLSPKMQRVLPELLNGNTLLDTIVIDSCVFRDAPSFWTFLRHTAQLPNLRHLVLIGVVLKNVPSARDVNDIEQSTTNLERTTGGKLTTMAQPTKLSTLELGQMSVFPLFSAMFNRPNGLFDLTTLSRVKIRDIGALFFYADLWPVVGSSITHLDFEVGKYVRDEYVEPQFMSFTALTHLTLSVTACRLHLPNLLTVLSHIHLISSLQHLYIVWPQLRNTWDLFSDFQGCDALDSILAGLPESIKGLKLIVLEMRCHCPWQAPFEDGYEREMLARTEKTGILDLKVLEISGYTMYGEPVFPK</sequence>
<comment type="caution">
    <text evidence="1">The sequence shown here is derived from an EMBL/GenBank/DDBJ whole genome shotgun (WGS) entry which is preliminary data.</text>
</comment>
<organism evidence="1 2">
    <name type="scientific">Marasmius oreades</name>
    <name type="common">fairy-ring Marasmius</name>
    <dbReference type="NCBI Taxonomy" id="181124"/>
    <lineage>
        <taxon>Eukaryota</taxon>
        <taxon>Fungi</taxon>
        <taxon>Dikarya</taxon>
        <taxon>Basidiomycota</taxon>
        <taxon>Agaricomycotina</taxon>
        <taxon>Agaricomycetes</taxon>
        <taxon>Agaricomycetidae</taxon>
        <taxon>Agaricales</taxon>
        <taxon>Marasmiineae</taxon>
        <taxon>Marasmiaceae</taxon>
        <taxon>Marasmius</taxon>
    </lineage>
</organism>
<dbReference type="GeneID" id="66070783"/>
<accession>A0A9P7V3Z2</accession>
<protein>
    <recommendedName>
        <fullName evidence="3">F-box domain-containing protein</fullName>
    </recommendedName>
</protein>
<evidence type="ECO:0000313" key="2">
    <source>
        <dbReference type="Proteomes" id="UP001049176"/>
    </source>
</evidence>
<gene>
    <name evidence="1" type="ORF">E1B28_001707</name>
</gene>
<dbReference type="InterPro" id="IPR032675">
    <property type="entry name" value="LRR_dom_sf"/>
</dbReference>
<keyword evidence="2" id="KW-1185">Reference proteome</keyword>
<name>A0A9P7V3Z2_9AGAR</name>
<reference evidence="1" key="1">
    <citation type="journal article" date="2021" name="Genome Biol. Evol.">
        <title>The assembled and annotated genome of the fairy-ring fungus Marasmius oreades.</title>
        <authorList>
            <person name="Hiltunen M."/>
            <person name="Ament-Velasquez S.L."/>
            <person name="Johannesson H."/>
        </authorList>
    </citation>
    <scope>NUCLEOTIDE SEQUENCE</scope>
    <source>
        <strain evidence="1">03SP1</strain>
    </source>
</reference>